<proteinExistence type="predicted"/>
<name>F4Q499_CACFS</name>
<sequence length="148" mass="17602">MIYQETETTSNRSVRPKDWESITPKWIKDLPIDRLQQLAASKLTCAVEYLIAELMIKGSETDPDETMEMVANNFLQNHENWDGNHDKHIEGLGLLQYSKEEEIDDWIKRASHPLFKSWMYRAVPKRTYNRWTIDTCIIIDYSSYKYHE</sequence>
<gene>
    <name evidence="1" type="ORF">DFA_07942</name>
</gene>
<dbReference type="EMBL" id="GL883021">
    <property type="protein sequence ID" value="EGG16961.1"/>
    <property type="molecule type" value="Genomic_DNA"/>
</dbReference>
<evidence type="ECO:0000313" key="2">
    <source>
        <dbReference type="Proteomes" id="UP000007797"/>
    </source>
</evidence>
<dbReference type="Proteomes" id="UP000007797">
    <property type="component" value="Unassembled WGS sequence"/>
</dbReference>
<protein>
    <submittedName>
        <fullName evidence="1">Uncharacterized protein</fullName>
    </submittedName>
</protein>
<dbReference type="GeneID" id="14869751"/>
<keyword evidence="2" id="KW-1185">Reference proteome</keyword>
<accession>F4Q499</accession>
<reference evidence="2" key="1">
    <citation type="journal article" date="2011" name="Genome Res.">
        <title>Phylogeny-wide analysis of social amoeba genomes highlights ancient origins for complex intercellular communication.</title>
        <authorList>
            <person name="Heidel A.J."/>
            <person name="Lawal H.M."/>
            <person name="Felder M."/>
            <person name="Schilde C."/>
            <person name="Helps N.R."/>
            <person name="Tunggal B."/>
            <person name="Rivero F."/>
            <person name="John U."/>
            <person name="Schleicher M."/>
            <person name="Eichinger L."/>
            <person name="Platzer M."/>
            <person name="Noegel A.A."/>
            <person name="Schaap P."/>
            <person name="Gloeckner G."/>
        </authorList>
    </citation>
    <scope>NUCLEOTIDE SEQUENCE [LARGE SCALE GENOMIC DNA]</scope>
    <source>
        <strain evidence="2">SH3</strain>
    </source>
</reference>
<dbReference type="AlphaFoldDB" id="F4Q499"/>
<dbReference type="RefSeq" id="XP_004355435.1">
    <property type="nucleotide sequence ID" value="XM_004355383.1"/>
</dbReference>
<organism evidence="1 2">
    <name type="scientific">Cavenderia fasciculata</name>
    <name type="common">Slime mold</name>
    <name type="synonym">Dictyostelium fasciculatum</name>
    <dbReference type="NCBI Taxonomy" id="261658"/>
    <lineage>
        <taxon>Eukaryota</taxon>
        <taxon>Amoebozoa</taxon>
        <taxon>Evosea</taxon>
        <taxon>Eumycetozoa</taxon>
        <taxon>Dictyostelia</taxon>
        <taxon>Acytosteliales</taxon>
        <taxon>Cavenderiaceae</taxon>
        <taxon>Cavenderia</taxon>
    </lineage>
</organism>
<dbReference type="KEGG" id="dfa:DFA_07942"/>
<evidence type="ECO:0000313" key="1">
    <source>
        <dbReference type="EMBL" id="EGG16961.1"/>
    </source>
</evidence>